<dbReference type="PROSITE" id="PS51447">
    <property type="entry name" value="FDX_ACB"/>
    <property type="match status" value="1"/>
</dbReference>
<dbReference type="GO" id="GO:0006432">
    <property type="term" value="P:phenylalanyl-tRNA aminoacylation"/>
    <property type="evidence" value="ECO:0007669"/>
    <property type="project" value="UniProtKB-UniRule"/>
</dbReference>
<dbReference type="Proteomes" id="UP000033869">
    <property type="component" value="Unassembled WGS sequence"/>
</dbReference>
<dbReference type="Gene3D" id="3.30.930.10">
    <property type="entry name" value="Bira Bifunctional Protein, Domain 2"/>
    <property type="match status" value="1"/>
</dbReference>
<reference evidence="20 21" key="1">
    <citation type="journal article" date="2015" name="Nature">
        <title>rRNA introns, odd ribosomes, and small enigmatic genomes across a large radiation of phyla.</title>
        <authorList>
            <person name="Brown C.T."/>
            <person name="Hug L.A."/>
            <person name="Thomas B.C."/>
            <person name="Sharon I."/>
            <person name="Castelle C.J."/>
            <person name="Singh A."/>
            <person name="Wilkins M.J."/>
            <person name="Williams K.H."/>
            <person name="Banfield J.F."/>
        </authorList>
    </citation>
    <scope>NUCLEOTIDE SEQUENCE [LARGE SCALE GENOMIC DNA]</scope>
</reference>
<dbReference type="InterPro" id="IPR009061">
    <property type="entry name" value="DNA-bd_dom_put_sf"/>
</dbReference>
<dbReference type="SMART" id="SM00874">
    <property type="entry name" value="B5"/>
    <property type="match status" value="1"/>
</dbReference>
<proteinExistence type="inferred from homology"/>
<name>A0A0G0W7H8_UNCC2</name>
<evidence type="ECO:0000259" key="17">
    <source>
        <dbReference type="PROSITE" id="PS50886"/>
    </source>
</evidence>
<comment type="caution">
    <text evidence="20">The sequence shown here is derived from an EMBL/GenBank/DDBJ whole genome shotgun (WGS) entry which is preliminary data.</text>
</comment>
<dbReference type="InterPro" id="IPR005121">
    <property type="entry name" value="Fdx_antiC-bd"/>
</dbReference>
<dbReference type="GO" id="GO:0009328">
    <property type="term" value="C:phenylalanine-tRNA ligase complex"/>
    <property type="evidence" value="ECO:0007669"/>
    <property type="project" value="TreeGrafter"/>
</dbReference>
<feature type="domain" description="B5" evidence="19">
    <location>
        <begin position="400"/>
        <end position="475"/>
    </location>
</feature>
<gene>
    <name evidence="15" type="primary">pheT</name>
    <name evidence="20" type="ORF">UU65_C0003G0024</name>
</gene>
<evidence type="ECO:0000256" key="15">
    <source>
        <dbReference type="HAMAP-Rule" id="MF_00283"/>
    </source>
</evidence>
<dbReference type="NCBIfam" id="TIGR00472">
    <property type="entry name" value="pheT_bact"/>
    <property type="match status" value="1"/>
</dbReference>
<dbReference type="Pfam" id="PF03147">
    <property type="entry name" value="FDX-ACB"/>
    <property type="match status" value="1"/>
</dbReference>
<evidence type="ECO:0000313" key="21">
    <source>
        <dbReference type="Proteomes" id="UP000033869"/>
    </source>
</evidence>
<keyword evidence="11 16" id="KW-0694">RNA-binding</keyword>
<dbReference type="Pfam" id="PF01588">
    <property type="entry name" value="tRNA_bind"/>
    <property type="match status" value="1"/>
</dbReference>
<feature type="domain" description="FDX-ACB" evidence="18">
    <location>
        <begin position="697"/>
        <end position="788"/>
    </location>
</feature>
<dbReference type="InterPro" id="IPR004532">
    <property type="entry name" value="Phe-tRNA-ligase_IIc_bsu_bact"/>
</dbReference>
<dbReference type="EMBL" id="LCBL01000003">
    <property type="protein sequence ID" value="KKS08969.1"/>
    <property type="molecule type" value="Genomic_DNA"/>
</dbReference>
<dbReference type="GO" id="GO:0005524">
    <property type="term" value="F:ATP binding"/>
    <property type="evidence" value="ECO:0007669"/>
    <property type="project" value="UniProtKB-UniRule"/>
</dbReference>
<dbReference type="EC" id="6.1.1.20" evidence="15"/>
<protein>
    <recommendedName>
        <fullName evidence="15">Phenylalanine--tRNA ligase beta subunit</fullName>
        <ecNumber evidence="15">6.1.1.20</ecNumber>
    </recommendedName>
    <alternativeName>
        <fullName evidence="15">Phenylalanyl-tRNA synthetase beta subunit</fullName>
        <shortName evidence="15">PheRS</shortName>
    </alternativeName>
</protein>
<sequence length="789" mass="87321">MRVPIKWLKEYVKTDKSDKEIAELLSLSGTEIEKIENHAVTWSGVNVAEVLEIEKHPNADRLRLVTVNTGKDKQTVVCGAANVEVGQKIAFAREGAKLGDFELKRVNIRGVESAGMCASEAELGLSTESTGIMVLNASAKIGASLGEALEVGEPVLEAEITPNRSDEYSMIGIAREVAAVTGDELKFPEIDLKETEEKADSRINVEVLDKDLCSQYLARVIQIEKIGESPDWMKRHLEAAGVRPINLVVDVANYVMLELGQPLHAFDGDKIADQKIEVRRANDGEVLETLDGQKRKLDSSMLVIADAEKPIAIAGVMGGANSEISAKSKFAILESATFDKVSVRKTSSKLALRTEAVTRFEKGLPFKLAQIAIDRAAYLLQELGEGKVYSGTVAVKNYKDEEKVVELESEDVLKKLGLVLSIEEAIKYLNRLGFDAKSYDGIISATVPWWRLDVSIPEDLLEEIVRLYGLNNVEATLPRGDIPQPKVDKKLKIEFLLKDLLEGAGFTETLSYSFMSGESLEKIGFDQKRAIRVANPISGEHEYMRPSLIPSILQVIAKNEHDFDFIKIYELANIYLPSEEELPYESKGLVVAVSGIDDLRVIYPNGKTFYIAKGAAELILKELGINNIQFIPAKNDNFHPGRTAEIVVGEQKIGIIGEVHPALQHAFGLKRPVAILDLDFKLLVKLSNLIKPFKSLSSYPIVERDLSFIIDEKITFKEITESLAKTSPILKEIELLDVYLGLEEPGKISKTIRLYFEPTEKTLSEEEISGFVTKAMDVLKHKFGAVVRA</sequence>
<evidence type="ECO:0000256" key="13">
    <source>
        <dbReference type="ARBA" id="ARBA00023146"/>
    </source>
</evidence>
<dbReference type="InterPro" id="IPR033714">
    <property type="entry name" value="tRNA_bind_bactPheRS"/>
</dbReference>
<dbReference type="Gene3D" id="3.50.40.10">
    <property type="entry name" value="Phenylalanyl-trna Synthetase, Chain B, domain 3"/>
    <property type="match status" value="1"/>
</dbReference>
<feature type="domain" description="TRNA-binding" evidence="17">
    <location>
        <begin position="39"/>
        <end position="146"/>
    </location>
</feature>
<dbReference type="PROSITE" id="PS50886">
    <property type="entry name" value="TRBD"/>
    <property type="match status" value="1"/>
</dbReference>
<comment type="subcellular location">
    <subcellularLocation>
        <location evidence="1 15">Cytoplasm</location>
    </subcellularLocation>
</comment>
<dbReference type="Pfam" id="PF03484">
    <property type="entry name" value="B5"/>
    <property type="match status" value="1"/>
</dbReference>
<dbReference type="Pfam" id="PF17759">
    <property type="entry name" value="tRNA_synthFbeta"/>
    <property type="match status" value="1"/>
</dbReference>
<evidence type="ECO:0000256" key="3">
    <source>
        <dbReference type="ARBA" id="ARBA00011209"/>
    </source>
</evidence>
<dbReference type="InterPro" id="IPR012340">
    <property type="entry name" value="NA-bd_OB-fold"/>
</dbReference>
<dbReference type="InterPro" id="IPR045864">
    <property type="entry name" value="aa-tRNA-synth_II/BPL/LPL"/>
</dbReference>
<evidence type="ECO:0000313" key="20">
    <source>
        <dbReference type="EMBL" id="KKS08969.1"/>
    </source>
</evidence>
<dbReference type="CDD" id="cd00769">
    <property type="entry name" value="PheRS_beta_core"/>
    <property type="match status" value="1"/>
</dbReference>
<dbReference type="SUPFAM" id="SSF55681">
    <property type="entry name" value="Class II aaRS and biotin synthetases"/>
    <property type="match status" value="1"/>
</dbReference>
<dbReference type="AlphaFoldDB" id="A0A0G0W7H8"/>
<dbReference type="PROSITE" id="PS51483">
    <property type="entry name" value="B5"/>
    <property type="match status" value="1"/>
</dbReference>
<evidence type="ECO:0000256" key="12">
    <source>
        <dbReference type="ARBA" id="ARBA00022917"/>
    </source>
</evidence>
<keyword evidence="6 15" id="KW-0436">Ligase</keyword>
<dbReference type="CDD" id="cd02796">
    <property type="entry name" value="tRNA_bind_bactPheRS"/>
    <property type="match status" value="1"/>
</dbReference>
<evidence type="ECO:0000256" key="9">
    <source>
        <dbReference type="ARBA" id="ARBA00022840"/>
    </source>
</evidence>
<dbReference type="GO" id="GO:0000287">
    <property type="term" value="F:magnesium ion binding"/>
    <property type="evidence" value="ECO:0007669"/>
    <property type="project" value="UniProtKB-UniRule"/>
</dbReference>
<dbReference type="SUPFAM" id="SSF50249">
    <property type="entry name" value="Nucleic acid-binding proteins"/>
    <property type="match status" value="1"/>
</dbReference>
<dbReference type="GO" id="GO:0004826">
    <property type="term" value="F:phenylalanine-tRNA ligase activity"/>
    <property type="evidence" value="ECO:0007669"/>
    <property type="project" value="UniProtKB-UniRule"/>
</dbReference>
<dbReference type="InterPro" id="IPR041616">
    <property type="entry name" value="PheRS_beta_core"/>
</dbReference>
<dbReference type="HAMAP" id="MF_00283">
    <property type="entry name" value="Phe_tRNA_synth_beta1"/>
    <property type="match status" value="1"/>
</dbReference>
<dbReference type="InterPro" id="IPR002547">
    <property type="entry name" value="tRNA-bd_dom"/>
</dbReference>
<dbReference type="SUPFAM" id="SSF56037">
    <property type="entry name" value="PheT/TilS domain"/>
    <property type="match status" value="1"/>
</dbReference>
<evidence type="ECO:0000256" key="1">
    <source>
        <dbReference type="ARBA" id="ARBA00004496"/>
    </source>
</evidence>
<evidence type="ECO:0000256" key="11">
    <source>
        <dbReference type="ARBA" id="ARBA00022884"/>
    </source>
</evidence>
<dbReference type="InterPro" id="IPR036690">
    <property type="entry name" value="Fdx_antiC-bd_sf"/>
</dbReference>
<evidence type="ECO:0000256" key="7">
    <source>
        <dbReference type="ARBA" id="ARBA00022723"/>
    </source>
</evidence>
<feature type="binding site" evidence="15">
    <location>
        <position position="462"/>
    </location>
    <ligand>
        <name>Mg(2+)</name>
        <dbReference type="ChEBI" id="CHEBI:18420"/>
        <note>shared with alpha subunit</note>
    </ligand>
</feature>
<dbReference type="GO" id="GO:0000049">
    <property type="term" value="F:tRNA binding"/>
    <property type="evidence" value="ECO:0007669"/>
    <property type="project" value="UniProtKB-UniRule"/>
</dbReference>
<dbReference type="SMART" id="SM00873">
    <property type="entry name" value="B3_4"/>
    <property type="match status" value="1"/>
</dbReference>
<dbReference type="InterPro" id="IPR005146">
    <property type="entry name" value="B3/B4_tRNA-bd"/>
</dbReference>
<keyword evidence="5 16" id="KW-0820">tRNA-binding</keyword>
<dbReference type="SUPFAM" id="SSF46955">
    <property type="entry name" value="Putative DNA-binding domain"/>
    <property type="match status" value="1"/>
</dbReference>
<comment type="cofactor">
    <cofactor evidence="15">
        <name>Mg(2+)</name>
        <dbReference type="ChEBI" id="CHEBI:18420"/>
    </cofactor>
    <text evidence="15">Binds 2 magnesium ions per tetramer.</text>
</comment>
<dbReference type="Pfam" id="PF03483">
    <property type="entry name" value="B3_4"/>
    <property type="match status" value="1"/>
</dbReference>
<evidence type="ECO:0000256" key="16">
    <source>
        <dbReference type="PROSITE-ProRule" id="PRU00209"/>
    </source>
</evidence>
<keyword evidence="13 15" id="KW-0030">Aminoacyl-tRNA synthetase</keyword>
<organism evidence="20 21">
    <name type="scientific">candidate division CPR2 bacterium GW2011_GWC1_41_48</name>
    <dbReference type="NCBI Taxonomy" id="1618344"/>
    <lineage>
        <taxon>Bacteria</taxon>
        <taxon>Bacteria division CPR2</taxon>
    </lineage>
</organism>
<evidence type="ECO:0000256" key="4">
    <source>
        <dbReference type="ARBA" id="ARBA00022490"/>
    </source>
</evidence>
<dbReference type="SUPFAM" id="SSF54991">
    <property type="entry name" value="Anticodon-binding domain of PheRS"/>
    <property type="match status" value="1"/>
</dbReference>
<dbReference type="InterPro" id="IPR045060">
    <property type="entry name" value="Phe-tRNA-ligase_IIc_bsu"/>
</dbReference>
<evidence type="ECO:0000256" key="5">
    <source>
        <dbReference type="ARBA" id="ARBA00022555"/>
    </source>
</evidence>
<keyword evidence="10 15" id="KW-0460">Magnesium</keyword>
<evidence type="ECO:0000256" key="6">
    <source>
        <dbReference type="ARBA" id="ARBA00022598"/>
    </source>
</evidence>
<dbReference type="Gene3D" id="3.30.70.380">
    <property type="entry name" value="Ferrodoxin-fold anticodon-binding domain"/>
    <property type="match status" value="1"/>
</dbReference>
<dbReference type="Gene3D" id="2.40.50.140">
    <property type="entry name" value="Nucleic acid-binding proteins"/>
    <property type="match status" value="1"/>
</dbReference>
<accession>A0A0G0W7H8</accession>
<keyword evidence="9 15" id="KW-0067">ATP-binding</keyword>
<feature type="binding site" evidence="15">
    <location>
        <position position="453"/>
    </location>
    <ligand>
        <name>Mg(2+)</name>
        <dbReference type="ChEBI" id="CHEBI:18420"/>
        <note>shared with alpha subunit</note>
    </ligand>
</feature>
<feature type="binding site" evidence="15">
    <location>
        <position position="463"/>
    </location>
    <ligand>
        <name>Mg(2+)</name>
        <dbReference type="ChEBI" id="CHEBI:18420"/>
        <note>shared with alpha subunit</note>
    </ligand>
</feature>
<keyword evidence="4 15" id="KW-0963">Cytoplasm</keyword>
<comment type="subunit">
    <text evidence="3 15">Tetramer of two alpha and two beta subunits.</text>
</comment>
<dbReference type="InterPro" id="IPR020825">
    <property type="entry name" value="Phe-tRNA_synthase-like_B3/B4"/>
</dbReference>
<evidence type="ECO:0000256" key="14">
    <source>
        <dbReference type="ARBA" id="ARBA00049255"/>
    </source>
</evidence>
<evidence type="ECO:0000256" key="10">
    <source>
        <dbReference type="ARBA" id="ARBA00022842"/>
    </source>
</evidence>
<evidence type="ECO:0000256" key="8">
    <source>
        <dbReference type="ARBA" id="ARBA00022741"/>
    </source>
</evidence>
<dbReference type="PANTHER" id="PTHR10947:SF0">
    <property type="entry name" value="PHENYLALANINE--TRNA LIGASE BETA SUBUNIT"/>
    <property type="match status" value="1"/>
</dbReference>
<comment type="similarity">
    <text evidence="2 15">Belongs to the phenylalanyl-tRNA synthetase beta subunit family. Type 1 subfamily.</text>
</comment>
<dbReference type="SMART" id="SM00896">
    <property type="entry name" value="FDX-ACB"/>
    <property type="match status" value="1"/>
</dbReference>
<evidence type="ECO:0000259" key="18">
    <source>
        <dbReference type="PROSITE" id="PS51447"/>
    </source>
</evidence>
<keyword evidence="7 15" id="KW-0479">Metal-binding</keyword>
<dbReference type="Gene3D" id="3.30.56.10">
    <property type="match status" value="2"/>
</dbReference>
<dbReference type="InterPro" id="IPR005147">
    <property type="entry name" value="tRNA_synthase_B5-dom"/>
</dbReference>
<feature type="binding site" evidence="15">
    <location>
        <position position="459"/>
    </location>
    <ligand>
        <name>Mg(2+)</name>
        <dbReference type="ChEBI" id="CHEBI:18420"/>
        <note>shared with alpha subunit</note>
    </ligand>
</feature>
<comment type="catalytic activity">
    <reaction evidence="14 15">
        <text>tRNA(Phe) + L-phenylalanine + ATP = L-phenylalanyl-tRNA(Phe) + AMP + diphosphate + H(+)</text>
        <dbReference type="Rhea" id="RHEA:19413"/>
        <dbReference type="Rhea" id="RHEA-COMP:9668"/>
        <dbReference type="Rhea" id="RHEA-COMP:9699"/>
        <dbReference type="ChEBI" id="CHEBI:15378"/>
        <dbReference type="ChEBI" id="CHEBI:30616"/>
        <dbReference type="ChEBI" id="CHEBI:33019"/>
        <dbReference type="ChEBI" id="CHEBI:58095"/>
        <dbReference type="ChEBI" id="CHEBI:78442"/>
        <dbReference type="ChEBI" id="CHEBI:78531"/>
        <dbReference type="ChEBI" id="CHEBI:456215"/>
        <dbReference type="EC" id="6.1.1.20"/>
    </reaction>
</comment>
<evidence type="ECO:0000259" key="19">
    <source>
        <dbReference type="PROSITE" id="PS51483"/>
    </source>
</evidence>
<dbReference type="PATRIC" id="fig|1618344.3.peg.667"/>
<dbReference type="PANTHER" id="PTHR10947">
    <property type="entry name" value="PHENYLALANYL-TRNA SYNTHETASE BETA CHAIN AND LEUCINE-RICH REPEAT-CONTAINING PROTEIN 47"/>
    <property type="match status" value="1"/>
</dbReference>
<keyword evidence="8 15" id="KW-0547">Nucleotide-binding</keyword>
<evidence type="ECO:0000256" key="2">
    <source>
        <dbReference type="ARBA" id="ARBA00008653"/>
    </source>
</evidence>
<keyword evidence="12 15" id="KW-0648">Protein biosynthesis</keyword>